<proteinExistence type="predicted"/>
<dbReference type="WBParaSite" id="ECPE_0001505401-mRNA-1">
    <property type="protein sequence ID" value="ECPE_0001505401-mRNA-1"/>
    <property type="gene ID" value="ECPE_0001505401"/>
</dbReference>
<accession>A0A183B729</accession>
<reference evidence="3" key="1">
    <citation type="submission" date="2016-06" db="UniProtKB">
        <authorList>
            <consortium name="WormBaseParasite"/>
        </authorList>
    </citation>
    <scope>IDENTIFICATION</scope>
</reference>
<name>A0A183B729_9TREM</name>
<sequence>LRLTHLWLDYPNQLLRNDPILLSELLQIPSGSSPSLAGDPRRKSSTSSSPGKQTPASTAKSKLTKSVIPGPTTMVTPAVTPSPKASVSHTGAAASISESSTSQPQQVTPKAPTTVSAAPASATPPTTAHAAKPSPVVPPTPSAVTSPQPPRASISIASPVLPTGLPSTDGKHSPDTQLELTNLRAEIQTLTDQVDALKAKREEDRVRLQEIERLKIQITQMEENRRLMREQAAELQRTLAQAKTVTTQNSFQVYLLIRFHFQGHSPVSFCIQNVSPHSFPACPHCFLSRQEKAELQEAFDRYREETAEMVENMEMATLDKEMAEEKLDSVQSELELLKEQVEELTLENQILKEESEERAAGATTGEETAGEGVPTSVQLKNLEQQNERMKQALVKLRDLANQDKQEISKLTKEIGSLESEVNQLSTEKERLSTELKQSLEQVIELKEQVDASLGADQMVAQLTQRNLELEEQIEKLTEARNILVRGANCAFPILCLKLICLCLGGGGYSPRFLNVI</sequence>
<feature type="coiled-coil region" evidence="1">
    <location>
        <begin position="180"/>
        <end position="245"/>
    </location>
</feature>
<feature type="compositionally biased region" description="Polar residues" evidence="2">
    <location>
        <begin position="96"/>
        <end position="106"/>
    </location>
</feature>
<feature type="region of interest" description="Disordered" evidence="2">
    <location>
        <begin position="30"/>
        <end position="174"/>
    </location>
</feature>
<feature type="compositionally biased region" description="Low complexity" evidence="2">
    <location>
        <begin position="360"/>
        <end position="372"/>
    </location>
</feature>
<organism evidence="3">
    <name type="scientific">Echinostoma caproni</name>
    <dbReference type="NCBI Taxonomy" id="27848"/>
    <lineage>
        <taxon>Eukaryota</taxon>
        <taxon>Metazoa</taxon>
        <taxon>Spiralia</taxon>
        <taxon>Lophotrochozoa</taxon>
        <taxon>Platyhelminthes</taxon>
        <taxon>Trematoda</taxon>
        <taxon>Digenea</taxon>
        <taxon>Plagiorchiida</taxon>
        <taxon>Echinostomata</taxon>
        <taxon>Echinostomatoidea</taxon>
        <taxon>Echinostomatidae</taxon>
        <taxon>Echinostoma</taxon>
    </lineage>
</organism>
<feature type="coiled-coil region" evidence="1">
    <location>
        <begin position="379"/>
        <end position="479"/>
    </location>
</feature>
<feature type="compositionally biased region" description="Polar residues" evidence="2">
    <location>
        <begin position="45"/>
        <end position="61"/>
    </location>
</feature>
<feature type="region of interest" description="Disordered" evidence="2">
    <location>
        <begin position="352"/>
        <end position="373"/>
    </location>
</feature>
<protein>
    <submittedName>
        <fullName evidence="3">DCTN2 protein</fullName>
    </submittedName>
</protein>
<feature type="compositionally biased region" description="Low complexity" evidence="2">
    <location>
        <begin position="107"/>
        <end position="134"/>
    </location>
</feature>
<keyword evidence="1" id="KW-0175">Coiled coil</keyword>
<evidence type="ECO:0000313" key="3">
    <source>
        <dbReference type="WBParaSite" id="ECPE_0001505401-mRNA-1"/>
    </source>
</evidence>
<evidence type="ECO:0000256" key="2">
    <source>
        <dbReference type="SAM" id="MobiDB-lite"/>
    </source>
</evidence>
<evidence type="ECO:0000256" key="1">
    <source>
        <dbReference type="SAM" id="Coils"/>
    </source>
</evidence>
<dbReference type="AlphaFoldDB" id="A0A183B729"/>